<dbReference type="Proteomes" id="UP000583752">
    <property type="component" value="Unassembled WGS sequence"/>
</dbReference>
<protein>
    <submittedName>
        <fullName evidence="2">Uncharacterized protein</fullName>
    </submittedName>
</protein>
<sequence length="146" mass="15928">MKSLLFATALAVLALPAAAQTPSDLGRVTITGEAPKTIELPAKYSRVWAGEFDSLQGTYDLSNGDSMAMMKRINRKFIQIGDGSRTEVVAVGDYDFVSLDQRYRVVLSEPVNGEVTGYLLMDTRPAGSRDVAQSGIEVRSFRFAMN</sequence>
<organism evidence="2 3">
    <name type="scientific">Massilia polaris</name>
    <dbReference type="NCBI Taxonomy" id="2728846"/>
    <lineage>
        <taxon>Bacteria</taxon>
        <taxon>Pseudomonadati</taxon>
        <taxon>Pseudomonadota</taxon>
        <taxon>Betaproteobacteria</taxon>
        <taxon>Burkholderiales</taxon>
        <taxon>Oxalobacteraceae</taxon>
        <taxon>Telluria group</taxon>
        <taxon>Massilia</taxon>
    </lineage>
</organism>
<gene>
    <name evidence="2" type="ORF">HHL21_09535</name>
</gene>
<dbReference type="EMBL" id="JABBGG010000004">
    <property type="protein sequence ID" value="NML61314.1"/>
    <property type="molecule type" value="Genomic_DNA"/>
</dbReference>
<evidence type="ECO:0000256" key="1">
    <source>
        <dbReference type="SAM" id="SignalP"/>
    </source>
</evidence>
<proteinExistence type="predicted"/>
<evidence type="ECO:0000313" key="2">
    <source>
        <dbReference type="EMBL" id="NML61314.1"/>
    </source>
</evidence>
<dbReference type="RefSeq" id="WP_169465080.1">
    <property type="nucleotide sequence ID" value="NZ_JABBGG010000004.1"/>
</dbReference>
<keyword evidence="3" id="KW-1185">Reference proteome</keyword>
<comment type="caution">
    <text evidence="2">The sequence shown here is derived from an EMBL/GenBank/DDBJ whole genome shotgun (WGS) entry which is preliminary data.</text>
</comment>
<feature type="signal peptide" evidence="1">
    <location>
        <begin position="1"/>
        <end position="19"/>
    </location>
</feature>
<dbReference type="AlphaFoldDB" id="A0A848HJC3"/>
<feature type="chain" id="PRO_5032830149" evidence="1">
    <location>
        <begin position="20"/>
        <end position="146"/>
    </location>
</feature>
<keyword evidence="1" id="KW-0732">Signal</keyword>
<name>A0A848HJC3_9BURK</name>
<reference evidence="2 3" key="1">
    <citation type="submission" date="2020-04" db="EMBL/GenBank/DDBJ databases">
        <title>Massilia sp. RP-1-19 isolated from soil.</title>
        <authorList>
            <person name="Dahal R.H."/>
        </authorList>
    </citation>
    <scope>NUCLEOTIDE SEQUENCE [LARGE SCALE GENOMIC DNA]</scope>
    <source>
        <strain evidence="2 3">RP-1-19</strain>
    </source>
</reference>
<accession>A0A848HJC3</accession>
<evidence type="ECO:0000313" key="3">
    <source>
        <dbReference type="Proteomes" id="UP000583752"/>
    </source>
</evidence>